<dbReference type="InterPro" id="IPR019591">
    <property type="entry name" value="Mrp/NBP35_ATP-bd"/>
</dbReference>
<comment type="caution">
    <text evidence="9">The sequence shown here is derived from an EMBL/GenBank/DDBJ whole genome shotgun (WGS) entry which is preliminary data.</text>
</comment>
<dbReference type="InterPro" id="IPR033756">
    <property type="entry name" value="YlxH/NBP35"/>
</dbReference>
<evidence type="ECO:0000313" key="10">
    <source>
        <dbReference type="Proteomes" id="UP000070284"/>
    </source>
</evidence>
<dbReference type="GO" id="GO:0051536">
    <property type="term" value="F:iron-sulfur cluster binding"/>
    <property type="evidence" value="ECO:0007669"/>
    <property type="project" value="UniProtKB-UniRule"/>
</dbReference>
<dbReference type="EMBL" id="LHXO01000002">
    <property type="protein sequence ID" value="KXA95841.1"/>
    <property type="molecule type" value="Genomic_DNA"/>
</dbReference>
<keyword evidence="10" id="KW-1185">Reference proteome</keyword>
<keyword evidence="4 8" id="KW-0408">Iron</keyword>
<name>A0A133UNU7_9EURY</name>
<dbReference type="Proteomes" id="UP000070284">
    <property type="component" value="Unassembled WGS sequence"/>
</dbReference>
<dbReference type="GO" id="GO:0140663">
    <property type="term" value="F:ATP-dependent FeS chaperone activity"/>
    <property type="evidence" value="ECO:0007669"/>
    <property type="project" value="InterPro"/>
</dbReference>
<evidence type="ECO:0000256" key="7">
    <source>
        <dbReference type="ARBA" id="ARBA00074706"/>
    </source>
</evidence>
<dbReference type="GO" id="GO:0046872">
    <property type="term" value="F:metal ion binding"/>
    <property type="evidence" value="ECO:0007669"/>
    <property type="project" value="UniProtKB-KW"/>
</dbReference>
<sequence length="281" mass="29957">MEGKSTKSELDSKEKIAKSLRDVDHELIVMSGKGGVGKSTVAANLAASFTSRGYEVGLVDCDMHGPSIPKLLGVRGEELTAKDEDSKIIPIVTDFGLNVVSLDLILPENDSPVIWRGPIKMMTIQQFLGDVDWGSLDYLIFDLPPGTGDEPLSVAQLIPDPDGTIIVTTPQDVALQTIRRAVNFARKVDLKVIGLIENMSGFVCPHCGEKVDIFSSGGGEALSEELGIQFLGSIPVDPEVVESGEEGRPFSLDEDLKVSSSFDQIVDGVEDSIEAISGGGN</sequence>
<keyword evidence="1 8" id="KW-0479">Metal-binding</keyword>
<keyword evidence="2 8" id="KW-0547">Nucleotide-binding</keyword>
<comment type="similarity">
    <text evidence="8">Belongs to the Mrp/NBP35 ATP-binding proteins family.</text>
</comment>
<dbReference type="FunFam" id="3.40.50.300:FF:001119">
    <property type="entry name" value="Iron-sulfur cluster carrier protein"/>
    <property type="match status" value="1"/>
</dbReference>
<dbReference type="PANTHER" id="PTHR23264">
    <property type="entry name" value="NUCLEOTIDE-BINDING PROTEIN NBP35 YEAST -RELATED"/>
    <property type="match status" value="1"/>
</dbReference>
<evidence type="ECO:0000256" key="2">
    <source>
        <dbReference type="ARBA" id="ARBA00022741"/>
    </source>
</evidence>
<dbReference type="Gene3D" id="3.40.50.300">
    <property type="entry name" value="P-loop containing nucleotide triphosphate hydrolases"/>
    <property type="match status" value="1"/>
</dbReference>
<evidence type="ECO:0000256" key="5">
    <source>
        <dbReference type="ARBA" id="ARBA00023014"/>
    </source>
</evidence>
<dbReference type="GO" id="GO:0005524">
    <property type="term" value="F:ATP binding"/>
    <property type="evidence" value="ECO:0007669"/>
    <property type="project" value="UniProtKB-UniRule"/>
</dbReference>
<keyword evidence="8" id="KW-0378">Hydrolase</keyword>
<feature type="binding site" evidence="8">
    <location>
        <begin position="32"/>
        <end position="39"/>
    </location>
    <ligand>
        <name>ATP</name>
        <dbReference type="ChEBI" id="CHEBI:30616"/>
    </ligand>
</feature>
<dbReference type="GO" id="GO:0016887">
    <property type="term" value="F:ATP hydrolysis activity"/>
    <property type="evidence" value="ECO:0007669"/>
    <property type="project" value="UniProtKB-UniRule"/>
</dbReference>
<dbReference type="CDD" id="cd02037">
    <property type="entry name" value="Mrp_NBP35"/>
    <property type="match status" value="1"/>
</dbReference>
<keyword evidence="3 8" id="KW-0067">ATP-binding</keyword>
<evidence type="ECO:0000256" key="8">
    <source>
        <dbReference type="HAMAP-Rule" id="MF_02040"/>
    </source>
</evidence>
<accession>A0A133UNU7</accession>
<comment type="subunit">
    <text evidence="8">Homodimer.</text>
</comment>
<evidence type="ECO:0000256" key="1">
    <source>
        <dbReference type="ARBA" id="ARBA00022723"/>
    </source>
</evidence>
<dbReference type="PANTHER" id="PTHR23264:SF19">
    <property type="entry name" value="CYTOSOLIC FE-S CLUSTER ASSEMBLY FACTOR NUBP2"/>
    <property type="match status" value="1"/>
</dbReference>
<dbReference type="HAMAP" id="MF_02040">
    <property type="entry name" value="Mrp_NBP35"/>
    <property type="match status" value="1"/>
</dbReference>
<dbReference type="GO" id="GO:0005829">
    <property type="term" value="C:cytosol"/>
    <property type="evidence" value="ECO:0007669"/>
    <property type="project" value="TreeGrafter"/>
</dbReference>
<evidence type="ECO:0000256" key="6">
    <source>
        <dbReference type="ARBA" id="ARBA00058094"/>
    </source>
</evidence>
<dbReference type="GO" id="GO:0016226">
    <property type="term" value="P:iron-sulfur cluster assembly"/>
    <property type="evidence" value="ECO:0007669"/>
    <property type="project" value="InterPro"/>
</dbReference>
<evidence type="ECO:0000256" key="3">
    <source>
        <dbReference type="ARBA" id="ARBA00022840"/>
    </source>
</evidence>
<gene>
    <name evidence="9" type="ORF">AKJ65_00255</name>
</gene>
<proteinExistence type="inferred from homology"/>
<evidence type="ECO:0000256" key="4">
    <source>
        <dbReference type="ARBA" id="ARBA00023004"/>
    </source>
</evidence>
<organism evidence="9 10">
    <name type="scientific">candidate division MSBL1 archaeon SCGC-AAA259E19</name>
    <dbReference type="NCBI Taxonomy" id="1698264"/>
    <lineage>
        <taxon>Archaea</taxon>
        <taxon>Methanobacteriati</taxon>
        <taxon>Methanobacteriota</taxon>
        <taxon>candidate division MSBL1</taxon>
    </lineage>
</organism>
<keyword evidence="5 8" id="KW-0411">Iron-sulfur</keyword>
<dbReference type="Pfam" id="PF10609">
    <property type="entry name" value="ParA"/>
    <property type="match status" value="1"/>
</dbReference>
<reference evidence="9 10" key="1">
    <citation type="journal article" date="2016" name="Sci. Rep.">
        <title>Metabolic traits of an uncultured archaeal lineage -MSBL1- from brine pools of the Red Sea.</title>
        <authorList>
            <person name="Mwirichia R."/>
            <person name="Alam I."/>
            <person name="Rashid M."/>
            <person name="Vinu M."/>
            <person name="Ba-Alawi W."/>
            <person name="Anthony Kamau A."/>
            <person name="Kamanda Ngugi D."/>
            <person name="Goker M."/>
            <person name="Klenk H.P."/>
            <person name="Bajic V."/>
            <person name="Stingl U."/>
        </authorList>
    </citation>
    <scope>NUCLEOTIDE SEQUENCE [LARGE SCALE GENOMIC DNA]</scope>
    <source>
        <strain evidence="9">SCGC-AAA259E19</strain>
    </source>
</reference>
<comment type="function">
    <text evidence="6 8">Binds and transfers iron-sulfur (Fe-S) clusters to target apoproteins. Can hydrolyze ATP.</text>
</comment>
<dbReference type="InterPro" id="IPR027417">
    <property type="entry name" value="P-loop_NTPase"/>
</dbReference>
<evidence type="ECO:0000313" key="9">
    <source>
        <dbReference type="EMBL" id="KXA95841.1"/>
    </source>
</evidence>
<dbReference type="SUPFAM" id="SSF52540">
    <property type="entry name" value="P-loop containing nucleoside triphosphate hydrolases"/>
    <property type="match status" value="1"/>
</dbReference>
<dbReference type="AlphaFoldDB" id="A0A133UNU7"/>
<protein>
    <recommendedName>
        <fullName evidence="7 8">Iron-sulfur cluster carrier protein</fullName>
    </recommendedName>
</protein>